<dbReference type="GO" id="GO:0000727">
    <property type="term" value="P:double-strand break repair via break-induced replication"/>
    <property type="evidence" value="ECO:0007669"/>
    <property type="project" value="UniProtKB-UniRule"/>
</dbReference>
<dbReference type="FunFam" id="3.40.50.10130:FF:000005">
    <property type="entry name" value="crossover junction endonuclease MUS81 isoform X1"/>
    <property type="match status" value="2"/>
</dbReference>
<keyword evidence="10" id="KW-0498">Mitosis</keyword>
<dbReference type="GO" id="GO:0048257">
    <property type="term" value="F:3'-flap endonuclease activity"/>
    <property type="evidence" value="ECO:0007669"/>
    <property type="project" value="TreeGrafter"/>
</dbReference>
<dbReference type="InterPro" id="IPR042530">
    <property type="entry name" value="EME1/EME2_C"/>
</dbReference>
<evidence type="ECO:0000256" key="7">
    <source>
        <dbReference type="ARBA" id="ARBA00022723"/>
    </source>
</evidence>
<dbReference type="OrthoDB" id="5963188at2759"/>
<evidence type="ECO:0000256" key="4">
    <source>
        <dbReference type="ARBA" id="ARBA00017114"/>
    </source>
</evidence>
<dbReference type="PANTHER" id="PTHR13451">
    <property type="entry name" value="CLASS II CROSSOVER JUNCTION ENDONUCLEASE MUS81"/>
    <property type="match status" value="1"/>
</dbReference>
<dbReference type="InterPro" id="IPR033309">
    <property type="entry name" value="Mus81"/>
</dbReference>
<keyword evidence="5" id="KW-0132">Cell division</keyword>
<accession>A0A3L6SR30</accession>
<evidence type="ECO:0000256" key="18">
    <source>
        <dbReference type="SAM" id="MobiDB-lite"/>
    </source>
</evidence>
<keyword evidence="16" id="KW-0469">Meiosis</keyword>
<keyword evidence="13 17" id="KW-0233">DNA recombination</keyword>
<dbReference type="Gene3D" id="3.40.50.10130">
    <property type="match status" value="2"/>
</dbReference>
<evidence type="ECO:0000313" key="21">
    <source>
        <dbReference type="EMBL" id="RLN24530.1"/>
    </source>
</evidence>
<comment type="caution">
    <text evidence="21">The sequence shown here is derived from an EMBL/GenBank/DDBJ whole genome shotgun (WGS) entry which is preliminary data.</text>
</comment>
<feature type="compositionally biased region" description="Low complexity" evidence="18">
    <location>
        <begin position="118"/>
        <end position="127"/>
    </location>
</feature>
<keyword evidence="6 17" id="KW-0540">Nuclease</keyword>
<dbReference type="GO" id="GO:0046872">
    <property type="term" value="F:metal ion binding"/>
    <property type="evidence" value="ECO:0007669"/>
    <property type="project" value="UniProtKB-UniRule"/>
</dbReference>
<keyword evidence="11 17" id="KW-0378">Hydrolase</keyword>
<feature type="domain" description="Helix-hairpin-helix DNA-binding motif class 1" evidence="19">
    <location>
        <begin position="63"/>
        <end position="82"/>
    </location>
</feature>
<keyword evidence="12 17" id="KW-0460">Magnesium</keyword>
<evidence type="ECO:0000259" key="19">
    <source>
        <dbReference type="SMART" id="SM00278"/>
    </source>
</evidence>
<evidence type="ECO:0000256" key="10">
    <source>
        <dbReference type="ARBA" id="ARBA00022776"/>
    </source>
</evidence>
<dbReference type="GO" id="GO:0051301">
    <property type="term" value="P:cell division"/>
    <property type="evidence" value="ECO:0007669"/>
    <property type="project" value="UniProtKB-KW"/>
</dbReference>
<dbReference type="InterPro" id="IPR011335">
    <property type="entry name" value="Restrct_endonuc-II-like"/>
</dbReference>
<comment type="cofactor">
    <cofactor evidence="1 17">
        <name>Mg(2+)</name>
        <dbReference type="ChEBI" id="CHEBI:18420"/>
    </cofactor>
</comment>
<evidence type="ECO:0000256" key="5">
    <source>
        <dbReference type="ARBA" id="ARBA00022618"/>
    </source>
</evidence>
<dbReference type="CDD" id="cd20074">
    <property type="entry name" value="XPF_nuclease_Mus81"/>
    <property type="match status" value="2"/>
</dbReference>
<protein>
    <recommendedName>
        <fullName evidence="4 17">Crossover junction endonuclease MUS81</fullName>
        <ecNumber evidence="17">3.1.22.-</ecNumber>
    </recommendedName>
</protein>
<dbReference type="InterPro" id="IPR047416">
    <property type="entry name" value="XPF_nuclease_Mus81"/>
</dbReference>
<comment type="similarity">
    <text evidence="3 17">Belongs to the XPF family.</text>
</comment>
<keyword evidence="15 17" id="KW-0539">Nucleus</keyword>
<dbReference type="GO" id="GO:0006308">
    <property type="term" value="P:DNA catabolic process"/>
    <property type="evidence" value="ECO:0007669"/>
    <property type="project" value="UniProtKB-UniRule"/>
</dbReference>
<feature type="domain" description="Helix-hairpin-helix DNA-binding motif class 1" evidence="19">
    <location>
        <begin position="381"/>
        <end position="400"/>
    </location>
</feature>
<keyword evidence="7 17" id="KW-0479">Metal-binding</keyword>
<feature type="compositionally biased region" description="Basic residues" evidence="18">
    <location>
        <begin position="104"/>
        <end position="117"/>
    </location>
</feature>
<evidence type="ECO:0000256" key="2">
    <source>
        <dbReference type="ARBA" id="ARBA00004123"/>
    </source>
</evidence>
<dbReference type="GO" id="GO:0031573">
    <property type="term" value="P:mitotic intra-S DNA damage checkpoint signaling"/>
    <property type="evidence" value="ECO:0007669"/>
    <property type="project" value="TreeGrafter"/>
</dbReference>
<comment type="subcellular location">
    <subcellularLocation>
        <location evidence="2 17">Nucleus</location>
    </subcellularLocation>
</comment>
<evidence type="ECO:0000256" key="14">
    <source>
        <dbReference type="ARBA" id="ARBA00023204"/>
    </source>
</evidence>
<dbReference type="InterPro" id="IPR003583">
    <property type="entry name" value="Hlx-hairpin-Hlx_DNA-bd_motif"/>
</dbReference>
<dbReference type="Proteomes" id="UP000275267">
    <property type="component" value="Unassembled WGS sequence"/>
</dbReference>
<dbReference type="STRING" id="4540.A0A3L6SR30"/>
<dbReference type="Gene3D" id="1.10.150.670">
    <property type="entry name" value="Crossover junction endonuclease EME1, DNA-binding domain"/>
    <property type="match status" value="2"/>
</dbReference>
<evidence type="ECO:0000256" key="1">
    <source>
        <dbReference type="ARBA" id="ARBA00001946"/>
    </source>
</evidence>
<evidence type="ECO:0000256" key="15">
    <source>
        <dbReference type="ARBA" id="ARBA00023242"/>
    </source>
</evidence>
<dbReference type="PANTHER" id="PTHR13451:SF0">
    <property type="entry name" value="CROSSOVER JUNCTION ENDONUCLEASE MUS81"/>
    <property type="match status" value="1"/>
</dbReference>
<keyword evidence="8 17" id="KW-0255">Endonuclease</keyword>
<dbReference type="SMART" id="SM00891">
    <property type="entry name" value="ERCC4"/>
    <property type="match status" value="2"/>
</dbReference>
<keyword evidence="22" id="KW-1185">Reference proteome</keyword>
<evidence type="ECO:0000256" key="8">
    <source>
        <dbReference type="ARBA" id="ARBA00022759"/>
    </source>
</evidence>
<keyword evidence="10" id="KW-0131">Cell cycle</keyword>
<dbReference type="GO" id="GO:0008821">
    <property type="term" value="F:crossover junction DNA endonuclease activity"/>
    <property type="evidence" value="ECO:0007669"/>
    <property type="project" value="UniProtKB-UniRule"/>
</dbReference>
<feature type="domain" description="Helix-hairpin-helix DNA-binding motif class 1" evidence="19">
    <location>
        <begin position="852"/>
        <end position="871"/>
    </location>
</feature>
<evidence type="ECO:0000256" key="13">
    <source>
        <dbReference type="ARBA" id="ARBA00023172"/>
    </source>
</evidence>
<comment type="subunit">
    <text evidence="17">Interacts with EME1.</text>
</comment>
<gene>
    <name evidence="21" type="ORF">C2845_PM07G34630</name>
</gene>
<dbReference type="SUPFAM" id="SSF52980">
    <property type="entry name" value="Restriction endonuclease-like"/>
    <property type="match status" value="2"/>
</dbReference>
<name>A0A3L6SR30_PANMI</name>
<keyword evidence="9 17" id="KW-0227">DNA damage</keyword>
<dbReference type="InterPro" id="IPR006166">
    <property type="entry name" value="ERCC4_domain"/>
</dbReference>
<evidence type="ECO:0000256" key="12">
    <source>
        <dbReference type="ARBA" id="ARBA00022842"/>
    </source>
</evidence>
<evidence type="ECO:0000256" key="3">
    <source>
        <dbReference type="ARBA" id="ARBA00010015"/>
    </source>
</evidence>
<evidence type="ECO:0000256" key="11">
    <source>
        <dbReference type="ARBA" id="ARBA00022801"/>
    </source>
</evidence>
<dbReference type="SMART" id="SM00278">
    <property type="entry name" value="HhH1"/>
    <property type="match status" value="3"/>
</dbReference>
<reference evidence="22" key="1">
    <citation type="journal article" date="2019" name="Nat. Commun.">
        <title>The genome of broomcorn millet.</title>
        <authorList>
            <person name="Zou C."/>
            <person name="Miki D."/>
            <person name="Li D."/>
            <person name="Tang Q."/>
            <person name="Xiao L."/>
            <person name="Rajput S."/>
            <person name="Deng P."/>
            <person name="Jia W."/>
            <person name="Huang R."/>
            <person name="Zhang M."/>
            <person name="Sun Y."/>
            <person name="Hu J."/>
            <person name="Fu X."/>
            <person name="Schnable P.S."/>
            <person name="Li F."/>
            <person name="Zhang H."/>
            <person name="Feng B."/>
            <person name="Zhu X."/>
            <person name="Liu R."/>
            <person name="Schnable J.C."/>
            <person name="Zhu J.-K."/>
            <person name="Zhang H."/>
        </authorList>
    </citation>
    <scope>NUCLEOTIDE SEQUENCE [LARGE SCALE GENOMIC DNA]</scope>
</reference>
<feature type="domain" description="ERCC4" evidence="20">
    <location>
        <begin position="192"/>
        <end position="294"/>
    </location>
</feature>
<evidence type="ECO:0000259" key="20">
    <source>
        <dbReference type="SMART" id="SM00891"/>
    </source>
</evidence>
<keyword evidence="14 17" id="KW-0234">DNA repair</keyword>
<comment type="function">
    <text evidence="17">Interacts with EME1 to form a DNA structure-specific endonuclease with substrate preference for branched DNA structures with a 5'-end at the branch nick. Typical substrates include 3'-flap structures, D-loops, replication forks and nicked Holliday junctions. May be required in mitosis for the processing of stalled or collapsed replication fork intermediates. May be required in meiosis for the repair of meiosis-specific double strand breaks subsequent to single-end invasion (SEI).</text>
</comment>
<dbReference type="GO" id="GO:0003677">
    <property type="term" value="F:DNA binding"/>
    <property type="evidence" value="ECO:0007669"/>
    <property type="project" value="UniProtKB-UniRule"/>
</dbReference>
<feature type="domain" description="ERCC4" evidence="20">
    <location>
        <begin position="669"/>
        <end position="766"/>
    </location>
</feature>
<dbReference type="EC" id="3.1.22.-" evidence="17"/>
<evidence type="ECO:0000256" key="6">
    <source>
        <dbReference type="ARBA" id="ARBA00022722"/>
    </source>
</evidence>
<dbReference type="Pfam" id="PF02732">
    <property type="entry name" value="ERCC4"/>
    <property type="match status" value="2"/>
</dbReference>
<sequence>MAPPAPMQLKVRLPENEEVARALHDKRLAMREQPSGFKEHLDRTFGKAYHNVCAAAEPIRTLKEFSKIKGVGPWLIRCMKGFFAESSQDLSPTKHNVAGENGKKPRGPKRCVPKKKTAASGSAGKEAPANLNCQISQSLPPCQGTFEQQSAGKTGSAEFNMLDKNSVLTDHSILAMPPHQSNEEFLEAYEVVLVLDDRENFGSRSRKVASRKVADNICSLFNVSVEVKRLPVGDGIWIARHRKFLTEYVLDFIVERKNVADLGSSIRDNRYKDQKSRLQNCGLRKLIYLVEGDPNTSNGSVASIKTACFTTELFEGFDVLRTSGYTDTQRTYGYLTQSIIDYYSTNFCSLAKSARICPTYDEFEGNCRSLQKKTVSQIFALQLMQVPQVTEKVALAVIEFYPTLLSLARAYSMLEGDICAQEEMLKNKSKEPDGLSENNYLTIAKANRSLCAAKEPIKTLRDFSKIKSPFSDKGCRIVALKAYGRVLCKLQSGLIFRKRAKIRGKEFMMKQELIDAAEASGLSREAIGYLLTGEGESTARDCLSRSGLDGSAGPITMINAHNASAASQVQTTNYCDEGIICCDSDSEEPYRKNILLKGKGPTTDCGQPDYPVSDSPLSSPGMFELQFSSTMGPAKFNMLDNDIAFTDEPILAMPPRQSNEKFLEAYEVVFILDDSEKFGSRSRKVADNIRSQIHVPVEIRKLPVGDGIWIARHRKDHTEYVLDFIVERKEVLDLDGSIADNRYRDQKLRLKRCGLRKLVYLVEGDPNHPDAPERIKTACFTTEILDGFDVQRTSGFADTQWRYGYLTRSVIEYYDTNFSTYAKTSHVCPTYNEFKSKCCDLEKTTVSEIFALQLMQVPQVTKEAALAVIELYPTPFFLAQAYSTLDGDTHAQEEMLKNKSKMVNAGASRNIFELFCGDGRNIRN</sequence>
<evidence type="ECO:0000256" key="16">
    <source>
        <dbReference type="ARBA" id="ARBA00023254"/>
    </source>
</evidence>
<evidence type="ECO:0000256" key="9">
    <source>
        <dbReference type="ARBA" id="ARBA00022763"/>
    </source>
</evidence>
<proteinExistence type="inferred from homology"/>
<evidence type="ECO:0000313" key="22">
    <source>
        <dbReference type="Proteomes" id="UP000275267"/>
    </source>
</evidence>
<dbReference type="GO" id="GO:0048476">
    <property type="term" value="C:Holliday junction resolvase complex"/>
    <property type="evidence" value="ECO:0007669"/>
    <property type="project" value="UniProtKB-UniRule"/>
</dbReference>
<dbReference type="GO" id="GO:0005634">
    <property type="term" value="C:nucleus"/>
    <property type="evidence" value="ECO:0007669"/>
    <property type="project" value="UniProtKB-SubCell"/>
</dbReference>
<feature type="region of interest" description="Disordered" evidence="18">
    <location>
        <begin position="89"/>
        <end position="127"/>
    </location>
</feature>
<dbReference type="AlphaFoldDB" id="A0A3L6SR30"/>
<dbReference type="EMBL" id="PQIB02000004">
    <property type="protein sequence ID" value="RLN24530.1"/>
    <property type="molecule type" value="Genomic_DNA"/>
</dbReference>
<organism evidence="21 22">
    <name type="scientific">Panicum miliaceum</name>
    <name type="common">Proso millet</name>
    <name type="synonym">Broomcorn millet</name>
    <dbReference type="NCBI Taxonomy" id="4540"/>
    <lineage>
        <taxon>Eukaryota</taxon>
        <taxon>Viridiplantae</taxon>
        <taxon>Streptophyta</taxon>
        <taxon>Embryophyta</taxon>
        <taxon>Tracheophyta</taxon>
        <taxon>Spermatophyta</taxon>
        <taxon>Magnoliopsida</taxon>
        <taxon>Liliopsida</taxon>
        <taxon>Poales</taxon>
        <taxon>Poaceae</taxon>
        <taxon>PACMAD clade</taxon>
        <taxon>Panicoideae</taxon>
        <taxon>Panicodae</taxon>
        <taxon>Paniceae</taxon>
        <taxon>Panicinae</taxon>
        <taxon>Panicum</taxon>
        <taxon>Panicum sect. Panicum</taxon>
    </lineage>
</organism>
<evidence type="ECO:0000256" key="17">
    <source>
        <dbReference type="RuleBase" id="RU369042"/>
    </source>
</evidence>
<dbReference type="GO" id="GO:0000712">
    <property type="term" value="P:resolution of meiotic recombination intermediates"/>
    <property type="evidence" value="ECO:0007669"/>
    <property type="project" value="TreeGrafter"/>
</dbReference>